<feature type="region of interest" description="Disordered" evidence="1">
    <location>
        <begin position="1"/>
        <end position="45"/>
    </location>
</feature>
<dbReference type="CTD" id="20202954"/>
<protein>
    <submittedName>
        <fullName evidence="2 3">Uncharacterized protein</fullName>
    </submittedName>
</protein>
<sequence>MDKSSSDNCLTLVADSNSGRTDRENSQSPPASQSNVGPPSTANSLGVASVFTFNSTEEVSFEDDRFLVNRDKKSLPSTPTNADVEESVNDNENDASGTYVEDVDNNSFTDKKKYIKLEVQEEYTYVIRYDYPTLLKKIEEIKQWEEEQVTSSTSTNNKDIPTTAKLETLYEDKTLEKNLKDKLSTRMFRNIFSKMTSPVADRKISPSSVHYKKTKSRYSSSPSLTKSSGTGNNGKKNSAGVKIKKDGVTV</sequence>
<dbReference type="EnsemblMetazoa" id="HelroT169739">
    <property type="protein sequence ID" value="HelroP169739"/>
    <property type="gene ID" value="HelroG169739"/>
</dbReference>
<evidence type="ECO:0000256" key="1">
    <source>
        <dbReference type="SAM" id="MobiDB-lite"/>
    </source>
</evidence>
<accession>T1F2A4</accession>
<proteinExistence type="predicted"/>
<reference evidence="4" key="1">
    <citation type="submission" date="2012-12" db="EMBL/GenBank/DDBJ databases">
        <authorList>
            <person name="Hellsten U."/>
            <person name="Grimwood J."/>
            <person name="Chapman J.A."/>
            <person name="Shapiro H."/>
            <person name="Aerts A."/>
            <person name="Otillar R.P."/>
            <person name="Terry A.Y."/>
            <person name="Boore J.L."/>
            <person name="Simakov O."/>
            <person name="Marletaz F."/>
            <person name="Cho S.-J."/>
            <person name="Edsinger-Gonzales E."/>
            <person name="Havlak P."/>
            <person name="Kuo D.-H."/>
            <person name="Larsson T."/>
            <person name="Lv J."/>
            <person name="Arendt D."/>
            <person name="Savage R."/>
            <person name="Osoegawa K."/>
            <person name="de Jong P."/>
            <person name="Lindberg D.R."/>
            <person name="Seaver E.C."/>
            <person name="Weisblat D.A."/>
            <person name="Putnam N.H."/>
            <person name="Grigoriev I.V."/>
            <person name="Rokhsar D.S."/>
        </authorList>
    </citation>
    <scope>NUCLEOTIDE SEQUENCE</scope>
</reference>
<feature type="compositionally biased region" description="Polar residues" evidence="1">
    <location>
        <begin position="26"/>
        <end position="45"/>
    </location>
</feature>
<feature type="region of interest" description="Disordered" evidence="1">
    <location>
        <begin position="71"/>
        <end position="98"/>
    </location>
</feature>
<organism evidence="3 4">
    <name type="scientific">Helobdella robusta</name>
    <name type="common">Californian leech</name>
    <dbReference type="NCBI Taxonomy" id="6412"/>
    <lineage>
        <taxon>Eukaryota</taxon>
        <taxon>Metazoa</taxon>
        <taxon>Spiralia</taxon>
        <taxon>Lophotrochozoa</taxon>
        <taxon>Annelida</taxon>
        <taxon>Clitellata</taxon>
        <taxon>Hirudinea</taxon>
        <taxon>Rhynchobdellida</taxon>
        <taxon>Glossiphoniidae</taxon>
        <taxon>Helobdella</taxon>
    </lineage>
</organism>
<evidence type="ECO:0000313" key="2">
    <source>
        <dbReference type="EMBL" id="ESO08018.1"/>
    </source>
</evidence>
<feature type="compositionally biased region" description="Acidic residues" evidence="1">
    <location>
        <begin position="83"/>
        <end position="93"/>
    </location>
</feature>
<dbReference type="AlphaFoldDB" id="T1F2A4"/>
<dbReference type="GeneID" id="20202954"/>
<dbReference type="EMBL" id="KB096134">
    <property type="protein sequence ID" value="ESO08018.1"/>
    <property type="molecule type" value="Genomic_DNA"/>
</dbReference>
<feature type="region of interest" description="Disordered" evidence="1">
    <location>
        <begin position="203"/>
        <end position="250"/>
    </location>
</feature>
<evidence type="ECO:0000313" key="4">
    <source>
        <dbReference type="Proteomes" id="UP000015101"/>
    </source>
</evidence>
<reference evidence="3" key="3">
    <citation type="submission" date="2015-06" db="UniProtKB">
        <authorList>
            <consortium name="EnsemblMetazoa"/>
        </authorList>
    </citation>
    <scope>IDENTIFICATION</scope>
</reference>
<dbReference type="KEGG" id="hro:HELRODRAFT_169739"/>
<dbReference type="EMBL" id="AMQM01003370">
    <property type="status" value="NOT_ANNOTATED_CDS"/>
    <property type="molecule type" value="Genomic_DNA"/>
</dbReference>
<feature type="compositionally biased region" description="Polar residues" evidence="1">
    <location>
        <begin position="1"/>
        <end position="19"/>
    </location>
</feature>
<dbReference type="Proteomes" id="UP000015101">
    <property type="component" value="Unassembled WGS sequence"/>
</dbReference>
<dbReference type="RefSeq" id="XP_009013807.1">
    <property type="nucleotide sequence ID" value="XM_009015559.1"/>
</dbReference>
<dbReference type="HOGENOM" id="CLU_1112352_0_0_1"/>
<feature type="compositionally biased region" description="Low complexity" evidence="1">
    <location>
        <begin position="217"/>
        <end position="230"/>
    </location>
</feature>
<evidence type="ECO:0000313" key="3">
    <source>
        <dbReference type="EnsemblMetazoa" id="HelroP169739"/>
    </source>
</evidence>
<gene>
    <name evidence="3" type="primary">20202954</name>
    <name evidence="2" type="ORF">HELRODRAFT_169739</name>
</gene>
<dbReference type="InParanoid" id="T1F2A4"/>
<reference evidence="2 4" key="2">
    <citation type="journal article" date="2013" name="Nature">
        <title>Insights into bilaterian evolution from three spiralian genomes.</title>
        <authorList>
            <person name="Simakov O."/>
            <person name="Marletaz F."/>
            <person name="Cho S.J."/>
            <person name="Edsinger-Gonzales E."/>
            <person name="Havlak P."/>
            <person name="Hellsten U."/>
            <person name="Kuo D.H."/>
            <person name="Larsson T."/>
            <person name="Lv J."/>
            <person name="Arendt D."/>
            <person name="Savage R."/>
            <person name="Osoegawa K."/>
            <person name="de Jong P."/>
            <person name="Grimwood J."/>
            <person name="Chapman J.A."/>
            <person name="Shapiro H."/>
            <person name="Aerts A."/>
            <person name="Otillar R.P."/>
            <person name="Terry A.Y."/>
            <person name="Boore J.L."/>
            <person name="Grigoriev I.V."/>
            <person name="Lindberg D.R."/>
            <person name="Seaver E.C."/>
            <person name="Weisblat D.A."/>
            <person name="Putnam N.H."/>
            <person name="Rokhsar D.S."/>
        </authorList>
    </citation>
    <scope>NUCLEOTIDE SEQUENCE</scope>
</reference>
<name>T1F2A4_HELRO</name>
<keyword evidence="4" id="KW-1185">Reference proteome</keyword>